<reference evidence="1" key="2">
    <citation type="journal article" date="2015" name="Fish Shellfish Immunol.">
        <title>Early steps in the European eel (Anguilla anguilla)-Vibrio vulnificus interaction in the gills: Role of the RtxA13 toxin.</title>
        <authorList>
            <person name="Callol A."/>
            <person name="Pajuelo D."/>
            <person name="Ebbesson L."/>
            <person name="Teles M."/>
            <person name="MacKenzie S."/>
            <person name="Amaro C."/>
        </authorList>
    </citation>
    <scope>NUCLEOTIDE SEQUENCE</scope>
</reference>
<sequence>MAESAHMCASTTAVVSLPNYVSNVSFSRH</sequence>
<evidence type="ECO:0000313" key="1">
    <source>
        <dbReference type="EMBL" id="JAH43271.1"/>
    </source>
</evidence>
<protein>
    <submittedName>
        <fullName evidence="1">Uncharacterized protein</fullName>
    </submittedName>
</protein>
<name>A0A0E9SPQ7_ANGAN</name>
<accession>A0A0E9SPQ7</accession>
<dbReference type="AlphaFoldDB" id="A0A0E9SPQ7"/>
<proteinExistence type="predicted"/>
<reference evidence="1" key="1">
    <citation type="submission" date="2014-11" db="EMBL/GenBank/DDBJ databases">
        <authorList>
            <person name="Amaro Gonzalez C."/>
        </authorList>
    </citation>
    <scope>NUCLEOTIDE SEQUENCE</scope>
</reference>
<dbReference type="EMBL" id="GBXM01065306">
    <property type="protein sequence ID" value="JAH43271.1"/>
    <property type="molecule type" value="Transcribed_RNA"/>
</dbReference>
<organism evidence="1">
    <name type="scientific">Anguilla anguilla</name>
    <name type="common">European freshwater eel</name>
    <name type="synonym">Muraena anguilla</name>
    <dbReference type="NCBI Taxonomy" id="7936"/>
    <lineage>
        <taxon>Eukaryota</taxon>
        <taxon>Metazoa</taxon>
        <taxon>Chordata</taxon>
        <taxon>Craniata</taxon>
        <taxon>Vertebrata</taxon>
        <taxon>Euteleostomi</taxon>
        <taxon>Actinopterygii</taxon>
        <taxon>Neopterygii</taxon>
        <taxon>Teleostei</taxon>
        <taxon>Anguilliformes</taxon>
        <taxon>Anguillidae</taxon>
        <taxon>Anguilla</taxon>
    </lineage>
</organism>